<dbReference type="Proteomes" id="UP001519294">
    <property type="component" value="Unassembled WGS sequence"/>
</dbReference>
<evidence type="ECO:0000313" key="7">
    <source>
        <dbReference type="Proteomes" id="UP001519294"/>
    </source>
</evidence>
<evidence type="ECO:0000259" key="5">
    <source>
        <dbReference type="Pfam" id="PF03816"/>
    </source>
</evidence>
<keyword evidence="7" id="KW-1185">Reference proteome</keyword>
<evidence type="ECO:0000256" key="1">
    <source>
        <dbReference type="ARBA" id="ARBA00006068"/>
    </source>
</evidence>
<dbReference type="PANTHER" id="PTHR33392:SF6">
    <property type="entry name" value="POLYISOPRENYL-TEICHOIC ACID--PEPTIDOGLYCAN TEICHOIC ACID TRANSFERASE TAGU"/>
    <property type="match status" value="1"/>
</dbReference>
<proteinExistence type="inferred from homology"/>
<evidence type="ECO:0000313" key="6">
    <source>
        <dbReference type="EMBL" id="MBP2258118.1"/>
    </source>
</evidence>
<dbReference type="Pfam" id="PF03816">
    <property type="entry name" value="LytR_cpsA_psr"/>
    <property type="match status" value="1"/>
</dbReference>
<dbReference type="Gene3D" id="3.40.630.190">
    <property type="entry name" value="LCP protein"/>
    <property type="match status" value="1"/>
</dbReference>
<feature type="domain" description="Cell envelope-related transcriptional attenuator" evidence="5">
    <location>
        <begin position="85"/>
        <end position="225"/>
    </location>
</feature>
<keyword evidence="2" id="KW-0812">Transmembrane</keyword>
<organism evidence="6 7">
    <name type="scientific">Virgibacillus alimentarius</name>
    <dbReference type="NCBI Taxonomy" id="698769"/>
    <lineage>
        <taxon>Bacteria</taxon>
        <taxon>Bacillati</taxon>
        <taxon>Bacillota</taxon>
        <taxon>Bacilli</taxon>
        <taxon>Bacillales</taxon>
        <taxon>Bacillaceae</taxon>
        <taxon>Virgibacillus</taxon>
    </lineage>
</organism>
<accession>A0ABS4S9E4</accession>
<name>A0ABS4S9E4_9BACI</name>
<keyword evidence="4" id="KW-1133">Transmembrane helix</keyword>
<comment type="caution">
    <text evidence="6">The sequence shown here is derived from an EMBL/GenBank/DDBJ whole genome shotgun (WGS) entry which is preliminary data.</text>
</comment>
<dbReference type="RefSeq" id="WP_226371295.1">
    <property type="nucleotide sequence ID" value="NZ_JAGIKX010000020.1"/>
</dbReference>
<evidence type="ECO:0000256" key="2">
    <source>
        <dbReference type="ARBA" id="ARBA00022692"/>
    </source>
</evidence>
<dbReference type="NCBIfam" id="TIGR00350">
    <property type="entry name" value="lytR_cpsA_psr"/>
    <property type="match status" value="1"/>
</dbReference>
<dbReference type="InterPro" id="IPR050922">
    <property type="entry name" value="LytR/CpsA/Psr_CW_biosynth"/>
</dbReference>
<reference evidence="6 7" key="1">
    <citation type="submission" date="2021-03" db="EMBL/GenBank/DDBJ databases">
        <title>Genomic Encyclopedia of Type Strains, Phase IV (KMG-IV): sequencing the most valuable type-strain genomes for metagenomic binning, comparative biology and taxonomic classification.</title>
        <authorList>
            <person name="Goeker M."/>
        </authorList>
    </citation>
    <scope>NUCLEOTIDE SEQUENCE [LARGE SCALE GENOMIC DNA]</scope>
    <source>
        <strain evidence="6 7">DSM 25790</strain>
    </source>
</reference>
<keyword evidence="3" id="KW-0735">Signal-anchor</keyword>
<dbReference type="EMBL" id="JAGIKX010000020">
    <property type="protein sequence ID" value="MBP2258118.1"/>
    <property type="molecule type" value="Genomic_DNA"/>
</dbReference>
<dbReference type="PANTHER" id="PTHR33392">
    <property type="entry name" value="POLYISOPRENYL-TEICHOIC ACID--PEPTIDOGLYCAN TEICHOIC ACID TRANSFERASE TAGU"/>
    <property type="match status" value="1"/>
</dbReference>
<evidence type="ECO:0000256" key="4">
    <source>
        <dbReference type="ARBA" id="ARBA00022989"/>
    </source>
</evidence>
<keyword evidence="4" id="KW-0472">Membrane</keyword>
<comment type="similarity">
    <text evidence="1">Belongs to the LytR/CpsA/Psr (LCP) family.</text>
</comment>
<evidence type="ECO:0000256" key="3">
    <source>
        <dbReference type="ARBA" id="ARBA00022968"/>
    </source>
</evidence>
<gene>
    <name evidence="6" type="ORF">J2Z81_002089</name>
</gene>
<sequence length="304" mass="34462">MKNSTRKVPKKNWLVIILIIVFLFLLGSGVYASVVYYNAKNTINNKIYSPVEAINPNDSKNKIKAAGALNILLMGVKKEDGKESTDVMMILSLEPEKDTMRLISVPRSTRTQIADGNINDRVSNAYMYNGVEGSVSAMENFLEVDIDYYVSMNMTGFEEFIDELGGITVENDMEWNDGTYSFKEGLIDLDGDKASHFVRDREEDPNQNFGRTKRQRKVVQGVISRGARVGTVPKVNKLIHTLGRNMAANLDFDDIKKLLTKYKNTRKNIINYYIEGNETYIDGESYLIVPEDERQKVHDMLTNG</sequence>
<dbReference type="InterPro" id="IPR004474">
    <property type="entry name" value="LytR_CpsA_psr"/>
</dbReference>
<protein>
    <submittedName>
        <fullName evidence="6">LCP family protein required for cell wall assembly</fullName>
    </submittedName>
</protein>